<dbReference type="EMBL" id="AP012217">
    <property type="protein sequence ID" value="BAO41095.1"/>
    <property type="molecule type" value="Genomic_DNA"/>
</dbReference>
<keyword evidence="3" id="KW-1133">Transmembrane helix</keyword>
<dbReference type="InterPro" id="IPR019415">
    <property type="entry name" value="FMP27_SW_RBG"/>
</dbReference>
<dbReference type="PANTHER" id="PTHR15678">
    <property type="entry name" value="ANTIGEN MLAA-22-RELATED"/>
    <property type="match status" value="1"/>
</dbReference>
<dbReference type="GeneID" id="34717042"/>
<dbReference type="Proteomes" id="UP000065495">
    <property type="component" value="Chromosome 5"/>
</dbReference>
<evidence type="ECO:0000259" key="4">
    <source>
        <dbReference type="SMART" id="SM01214"/>
    </source>
</evidence>
<accession>W0TCF0</accession>
<keyword evidence="3" id="KW-0472">Membrane</keyword>
<evidence type="ECO:0000256" key="1">
    <source>
        <dbReference type="SAM" id="Coils"/>
    </source>
</evidence>
<feature type="coiled-coil region" evidence="1">
    <location>
        <begin position="1518"/>
        <end position="1566"/>
    </location>
</feature>
<evidence type="ECO:0000256" key="3">
    <source>
        <dbReference type="SAM" id="Phobius"/>
    </source>
</evidence>
<dbReference type="Pfam" id="PF10344">
    <property type="entry name" value="Hobbit"/>
    <property type="match status" value="1"/>
</dbReference>
<reference evidence="7 8" key="1">
    <citation type="journal article" date="2015" name="Biotechnol. Biofuels">
        <title>Genetic basis of the highly efficient yeast Kluyveromyces marxianus: complete genome sequence and transcriptome analyses.</title>
        <authorList>
            <person name="Lertwattanasakul N."/>
            <person name="Kosaka T."/>
            <person name="Hosoyama A."/>
            <person name="Suzuki Y."/>
            <person name="Rodrussamee N."/>
            <person name="Matsutani M."/>
            <person name="Murata M."/>
            <person name="Fujimoto N."/>
            <person name="Suprayogi"/>
            <person name="Tsuchikane K."/>
            <person name="Limtong S."/>
            <person name="Fujita N."/>
            <person name="Yamada M."/>
        </authorList>
    </citation>
    <scope>NUCLEOTIDE SEQUENCE [LARGE SCALE GENOMIC DNA]</scope>
    <source>
        <strain evidence="8">DMKU3-1042 / BCC 29191 / NBRC 104275</strain>
    </source>
</reference>
<feature type="transmembrane region" description="Helical" evidence="3">
    <location>
        <begin position="16"/>
        <end position="37"/>
    </location>
</feature>
<name>W0TCF0_KLUMD</name>
<sequence>MSYGIFSLLSYGLKSILLLIALIFVMQQAFFKLILICLNVRSILSKAQFGFYFGKSIFWIHLIYNGYSIKIREVLILSLFRKFEIRDVDVECKIAGKIPKELPEEHSLNLEIPLSVGRLKFLSKILPLDLRLVNFSLRSGDTVISSELALLKFEYDVNATQLRAVILFYGVKLGDNVNLSQVKVSSQSSLVYKSSDKVYFDKWSCGLNIGGLEYRTSDDNKNKSKNNYSNSVPINSTLYEKALKKLETFTVHLENVNITLPNKRSCFVSSASLNLNPSKEYNLFTHSIENHNITIALNSLVYTFSPDQDIKIPAMNILLNCDIMTFLKEELDYQSFSGLCTINIIDPKLSIMIDRIKEIKEHYPSSSSSSSSPSSSRSLMDRLGSFKFPPIIVKLLISNSKVTLKQNSDTYYELVADNVNSELNLTSLFAGVNDSFSADMRKLPVNTLKLESVSVKYMLDAQSSSSMRRLMGFDKWVLTCDRYGVSPNKIFGVLHTVSINVDELRLLDGLLSIIAIMTTKEEKKVEKHYVAKQLHFFAYELDLHIKEISITVSAIDYFPAHLRNLHDNEKVLRDGKYSIGLHCKNTKLEYSNVLKHIEFHALNVTKQSEISNNKDSSEMLLFDNLTLDISDSLIKIDIPQLKYEFDVNSIWFWFYFKHSIIKRIKPKLRQERKALKHTKPMDLNISKILAVFNLPQNMTLLMVLNDTAYTTTSSEFSIADVNLLVESVYTNDHTVHVPLLKMASIRASFSSTTGLDIVSDYMTLKMEYHFRFYTIVDRLSTTIKVYKLLRAAFKTPETFNILYPKADPPVHLPNIKIQTKTLSIMANEDLFEQELGLIYKVGVLEQRERLEKMTIFLNSERVNNSSELREDQYRRLYEHFSTSWIVRYRVAKRKFHGAKAFAIKSSILGYEFSTFSVDNDVNTFKLSIEDVDLKLSQPSFPLGEYGTFLHKHGKGVPFNTEYTINIPMGIDLKTGSFQILLRDYPLPALFFPNTHVSGDIVFTEAMASSKSWRKIYVPFNNILPEGSEKHDTIFGSHVIRTLTPIKTFMDIKFRIDSDSPTVITWGKSLQPGYQSVMLWFDFLTKPPLDPSPKLGFWDKFRLLVHGVLAFEWIANSSVHLNIKGSSDPYSIADVGAGLTFAWKGNARLLVNGSDEPDSFLQIKSNEFQMGIRDFFSSTKFDKVIMKLFGKVEWKMGLLFESGDSKMVGYEPRSKYLKPHYQVELVHPDQIVDITKHDSYKGFRTDFIHMSFGVYSDKSSVAKNTVHLAPESLSHFLAWWRLFSTYTSGPIRQGSLFPDLLQNGKKFGKSLFTVKYQLSLAPIEITHVHRHADSQMNLKQNNNIAFTGIKANIESLKLDLHQKRIKAVAQNDILQISRPVWRFCMSLAELDFVEADIRVLFAVFDQEAVEELLAKTLGLSADSDDVLGTKKDEGYGFTNSSWFDKEDYIDLHQVQLISQTPIKFSAIPFIYSPRITYFRNLAEQGLKLKFPFGDEDMHSCYLGQIHPEITQKHLVQGREIQLRQQISNLQAQLDALIGDRASLNSLNNELSKKKDELQSSLHFLKHSLHLIHEMLKDLEISENAQMQDPNTDCESSIADSDLGLTFSNKDKSDLLRMNTIDSFIKLKHFGDINNESSFDNRFIFHNVLIKIDKSIRDHLLDYITSIAIRTQYQFFITHKAMMIFDELLKNRFRKSFIAEPQLSQDSCSSSLSNKELLEMFEDFIREVSDGFEAFDNYSIRLLSPQLQITSDVEPEKAIVVVSRDVEISIIDVHTTLEMKAEHLGVNTLMETRYCFNIADSQFFILDRLETREWPQMMAHSNTYGVEDSKHSWPPWLPLEVCYSTDFLGSHLFLNRNDMFITFIRPNSLFFDKQTSTMSGRESRFHVGFPRLYLTSTSEQYSAIFNIVEDMLSFVSDKNKKVDKLAQVFLADEIKLNLGKLDTTVVENLQKKIRALKYLDSFTRFNDPITYSKCSQDILVEFQTAKLQLNLLMSAIKRNYDRLHFQNKSQKNNRLSWWISADELMWELFDENKESFVVFGLGASHFVRTETYYGSTSNKISISTLQCYNIQPKTVYKELLGPFEKHSKFDPSKPFLEITWNMGMPVGGISNLLDLDFTSQPIIFKMDFRTSEKLMSYLFPKVKEQRGGKNVVLKQSFEMSDTESRELSRRPSLTSISTSSTVMTPVTRRMILSDWDVQGFTKVLERNGENNYTKHVYDPDKEMDEMVKRSSKYFNVGKITVNPLVMSVSYKGSKSVITNVDNLIVKVPTIQYKNKIWSSEDFIVSFKKDIIKIVLQHAGTIIGNKFVPHKNENRYEPLKQISNLLKPDLQKIQKSTASLPTLAKLSSKNTTRSSVPTNPSTVNSNSVTENSKSIKTRSEDQDTNNPVETYDVEEFYPDNSQ</sequence>
<dbReference type="InterPro" id="IPR045167">
    <property type="entry name" value="Hobbit"/>
</dbReference>
<feature type="compositionally biased region" description="Acidic residues" evidence="2">
    <location>
        <begin position="2388"/>
        <end position="2399"/>
    </location>
</feature>
<protein>
    <submittedName>
        <fullName evidence="7">Uncharacterized protein YPR117W</fullName>
    </submittedName>
</protein>
<feature type="domain" description="FMP27 SW motif-containing RBG unit" evidence="5">
    <location>
        <begin position="871"/>
        <end position="965"/>
    </location>
</feature>
<dbReference type="InterPro" id="IPR019441">
    <property type="entry name" value="FMP27/BLTP2/Hobbit_GFWDK_RBG"/>
</dbReference>
<dbReference type="RefSeq" id="XP_022676900.1">
    <property type="nucleotide sequence ID" value="XM_022820436.1"/>
</dbReference>
<feature type="region of interest" description="Disordered" evidence="2">
    <location>
        <begin position="2341"/>
        <end position="2399"/>
    </location>
</feature>
<feature type="transmembrane region" description="Helical" evidence="3">
    <location>
        <begin position="49"/>
        <end position="67"/>
    </location>
</feature>
<evidence type="ECO:0000259" key="5">
    <source>
        <dbReference type="SMART" id="SM01215"/>
    </source>
</evidence>
<dbReference type="OrthoDB" id="1562405at2759"/>
<feature type="compositionally biased region" description="Polar residues" evidence="2">
    <location>
        <begin position="2341"/>
        <end position="2350"/>
    </location>
</feature>
<dbReference type="SMART" id="SM01216">
    <property type="entry name" value="Fmp27_WPPW"/>
    <property type="match status" value="1"/>
</dbReference>
<organism evidence="7 8">
    <name type="scientific">Kluyveromyces marxianus (strain DMKU3-1042 / BCC 29191 / NBRC 104275)</name>
    <name type="common">Yeast</name>
    <name type="synonym">Candida kefyr</name>
    <dbReference type="NCBI Taxonomy" id="1003335"/>
    <lineage>
        <taxon>Eukaryota</taxon>
        <taxon>Fungi</taxon>
        <taxon>Dikarya</taxon>
        <taxon>Ascomycota</taxon>
        <taxon>Saccharomycotina</taxon>
        <taxon>Saccharomycetes</taxon>
        <taxon>Saccharomycetales</taxon>
        <taxon>Saccharomycetaceae</taxon>
        <taxon>Kluyveromyces</taxon>
    </lineage>
</organism>
<proteinExistence type="predicted"/>
<dbReference type="SMART" id="SM01215">
    <property type="entry name" value="Fmp27_SW"/>
    <property type="match status" value="1"/>
</dbReference>
<keyword evidence="1" id="KW-0175">Coiled coil</keyword>
<evidence type="ECO:0000259" key="6">
    <source>
        <dbReference type="SMART" id="SM01216"/>
    </source>
</evidence>
<dbReference type="SMART" id="SM01214">
    <property type="entry name" value="Fmp27_GFWDK"/>
    <property type="match status" value="1"/>
</dbReference>
<dbReference type="KEGG" id="kmx:KLMA_50441"/>
<evidence type="ECO:0000256" key="2">
    <source>
        <dbReference type="SAM" id="MobiDB-lite"/>
    </source>
</evidence>
<feature type="compositionally biased region" description="Low complexity" evidence="2">
    <location>
        <begin position="2351"/>
        <end position="2366"/>
    </location>
</feature>
<gene>
    <name evidence="7" type="ORF">KLMA_50441</name>
</gene>
<dbReference type="VEuPathDB" id="FungiDB:KLMA_50441"/>
<dbReference type="InterPro" id="IPR019449">
    <property type="entry name" value="FMP27_WPPW_RBG"/>
</dbReference>
<dbReference type="PANTHER" id="PTHR15678:SF6">
    <property type="entry name" value="BRIDGE-LIKE LIPID TRANSFER PROTEIN FAMILY MEMBER 2"/>
    <property type="match status" value="1"/>
</dbReference>
<keyword evidence="3" id="KW-0812">Transmembrane</keyword>
<feature type="domain" description="FMP27 WPPW motif-containing RBG unit" evidence="6">
    <location>
        <begin position="1347"/>
        <end position="1840"/>
    </location>
</feature>
<evidence type="ECO:0000313" key="7">
    <source>
        <dbReference type="EMBL" id="BAO41095.1"/>
    </source>
</evidence>
<feature type="domain" description="FMP27/BLTP2/Hobbit GFWDK motif-containing RBG unit" evidence="4">
    <location>
        <begin position="983"/>
        <end position="1131"/>
    </location>
</feature>
<evidence type="ECO:0000313" key="8">
    <source>
        <dbReference type="Proteomes" id="UP000065495"/>
    </source>
</evidence>